<keyword evidence="1" id="KW-0175">Coiled coil</keyword>
<accession>A0A9X3IS87</accession>
<dbReference type="SUPFAM" id="SSF48452">
    <property type="entry name" value="TPR-like"/>
    <property type="match status" value="1"/>
</dbReference>
<feature type="chain" id="PRO_5040935938" description="Tetratricopeptide repeat protein" evidence="2">
    <location>
        <begin position="23"/>
        <end position="645"/>
    </location>
</feature>
<dbReference type="Proteomes" id="UP001150830">
    <property type="component" value="Unassembled WGS sequence"/>
</dbReference>
<evidence type="ECO:0000256" key="1">
    <source>
        <dbReference type="SAM" id="Coils"/>
    </source>
</evidence>
<dbReference type="Gene3D" id="1.25.40.10">
    <property type="entry name" value="Tetratricopeptide repeat domain"/>
    <property type="match status" value="1"/>
</dbReference>
<dbReference type="EMBL" id="JAPNOA010000028">
    <property type="protein sequence ID" value="MCY0965616.1"/>
    <property type="molecule type" value="Genomic_DNA"/>
</dbReference>
<feature type="signal peptide" evidence="2">
    <location>
        <begin position="1"/>
        <end position="22"/>
    </location>
</feature>
<evidence type="ECO:0000256" key="2">
    <source>
        <dbReference type="SAM" id="SignalP"/>
    </source>
</evidence>
<gene>
    <name evidence="3" type="ORF">OUO13_10490</name>
</gene>
<comment type="caution">
    <text evidence="3">The sequence shown here is derived from an EMBL/GenBank/DDBJ whole genome shotgun (WGS) entry which is preliminary data.</text>
</comment>
<evidence type="ECO:0000313" key="4">
    <source>
        <dbReference type="Proteomes" id="UP001150830"/>
    </source>
</evidence>
<keyword evidence="4" id="KW-1185">Reference proteome</keyword>
<keyword evidence="2" id="KW-0732">Signal</keyword>
<evidence type="ECO:0008006" key="5">
    <source>
        <dbReference type="Google" id="ProtNLM"/>
    </source>
</evidence>
<feature type="coiled-coil region" evidence="1">
    <location>
        <begin position="528"/>
        <end position="593"/>
    </location>
</feature>
<dbReference type="AlphaFoldDB" id="A0A9X3IS87"/>
<protein>
    <recommendedName>
        <fullName evidence="5">Tetratricopeptide repeat protein</fullName>
    </recommendedName>
</protein>
<evidence type="ECO:0000313" key="3">
    <source>
        <dbReference type="EMBL" id="MCY0965616.1"/>
    </source>
</evidence>
<reference evidence="3" key="1">
    <citation type="submission" date="2022-11" db="EMBL/GenBank/DDBJ databases">
        <title>Parathalassolutuus dongxingensis gen. nov., sp. nov., a novel member of family Oceanospirillaceae isolated from a coastal shrimp pond in Guangxi, China.</title>
        <authorList>
            <person name="Chen H."/>
        </authorList>
    </citation>
    <scope>NUCLEOTIDE SEQUENCE</scope>
    <source>
        <strain evidence="3">G-43</strain>
    </source>
</reference>
<proteinExistence type="predicted"/>
<name>A0A9X3IS87_9GAMM</name>
<sequence length="645" mass="72302">MQKLGLLALAISAAAWASSATAESPEAGSDLVQQLNQAAVAAGVKATPREHALSKRIYLYHYFSGDQFAALTDSRADLSLLDADILGTVPDGLMDLGMQSHAIAMLGDNGIARQPGTAITWFALAQRASENDHWPEAFQLADRALSESGLLTPDQVQEAHYIQVTASAQQNQLDKAHSELDKMTAGTRWQSFARYNLMLAMMRQDVGSDELAEFIKNEISITPDDYNERSLRDRFLVTAGRYEMRQKHYPEAVHYLRNVSKNSSATPDGLLQYGWALSKQWQYDQALQPWRVLQDNYPIVNLSVLESLMATAYVAELMQGGIKSLHVYEYAEKGMLTGLEQIDRLNDDALLLAWIQQWEKRLPETSGNEDDALHPALHNLQDDRTSRALISLFSTAPFITAQQQLQDVVAMQNWVTERKQYLQNLQTEASDNNSRFAEGALLTDINAATERLHELDNSILASVDTLRAEYRQPFRFATDSEKADIAHIESLILEAGTDTEASAREANRAMLLAGLAKWQVHEQEPERRAAAEADLRARQKQAKELNEQINAARTMQDQMASFYANTDSHLSSMAATYTKLEQLEQHLAQLRSEQEMRVVATAREHLDMLKSRLKDYLATTRLSIARLYDTELRRNAKTGGLGDDQ</sequence>
<dbReference type="RefSeq" id="WP_283173830.1">
    <property type="nucleotide sequence ID" value="NZ_JAPNOA010000028.1"/>
</dbReference>
<dbReference type="InterPro" id="IPR011990">
    <property type="entry name" value="TPR-like_helical_dom_sf"/>
</dbReference>
<organism evidence="3 4">
    <name type="scientific">Parathalassolituus penaei</name>
    <dbReference type="NCBI Taxonomy" id="2997323"/>
    <lineage>
        <taxon>Bacteria</taxon>
        <taxon>Pseudomonadati</taxon>
        <taxon>Pseudomonadota</taxon>
        <taxon>Gammaproteobacteria</taxon>
        <taxon>Oceanospirillales</taxon>
        <taxon>Oceanospirillaceae</taxon>
        <taxon>Parathalassolituus</taxon>
    </lineage>
</organism>